<name>A0A2T3ZE30_TRIA4</name>
<sequence>MPTLAHQTKTPRRPLTGYAAIQPWLPAACLQQRHAAACVREVKGLSLRRARLIQKVLAGRVQQHRVFSQ</sequence>
<gene>
    <name evidence="1" type="ORF">M441DRAFT_66812</name>
</gene>
<reference evidence="1 2" key="1">
    <citation type="submission" date="2016-07" db="EMBL/GenBank/DDBJ databases">
        <title>Multiple horizontal gene transfer events from other fungi enriched the ability of initially mycotrophic Trichoderma (Ascomycota) to feed on dead plant biomass.</title>
        <authorList>
            <consortium name="DOE Joint Genome Institute"/>
            <person name="Aerts A."/>
            <person name="Atanasova L."/>
            <person name="Chenthamara K."/>
            <person name="Zhang J."/>
            <person name="Grujic M."/>
            <person name="Henrissat B."/>
            <person name="Kuo A."/>
            <person name="Salamov A."/>
            <person name="Lipzen A."/>
            <person name="Labutti K."/>
            <person name="Barry K."/>
            <person name="Miao Y."/>
            <person name="Rahimi M.J."/>
            <person name="Shen Q."/>
            <person name="Grigoriev I.V."/>
            <person name="Kubicek C.P."/>
            <person name="Druzhinina I.S."/>
        </authorList>
    </citation>
    <scope>NUCLEOTIDE SEQUENCE [LARGE SCALE GENOMIC DNA]</scope>
    <source>
        <strain evidence="1 2">CBS 433.97</strain>
    </source>
</reference>
<dbReference type="Proteomes" id="UP000240493">
    <property type="component" value="Unassembled WGS sequence"/>
</dbReference>
<evidence type="ECO:0000313" key="2">
    <source>
        <dbReference type="Proteomes" id="UP000240493"/>
    </source>
</evidence>
<keyword evidence="2" id="KW-1185">Reference proteome</keyword>
<protein>
    <submittedName>
        <fullName evidence="1">Uncharacterized protein</fullName>
    </submittedName>
</protein>
<organism evidence="1 2">
    <name type="scientific">Trichoderma asperellum (strain ATCC 204424 / CBS 433.97 / NBRC 101777)</name>
    <dbReference type="NCBI Taxonomy" id="1042311"/>
    <lineage>
        <taxon>Eukaryota</taxon>
        <taxon>Fungi</taxon>
        <taxon>Dikarya</taxon>
        <taxon>Ascomycota</taxon>
        <taxon>Pezizomycotina</taxon>
        <taxon>Sordariomycetes</taxon>
        <taxon>Hypocreomycetidae</taxon>
        <taxon>Hypocreales</taxon>
        <taxon>Hypocreaceae</taxon>
        <taxon>Trichoderma</taxon>
    </lineage>
</organism>
<dbReference type="EMBL" id="KZ679259">
    <property type="protein sequence ID" value="PTB43055.1"/>
    <property type="molecule type" value="Genomic_DNA"/>
</dbReference>
<accession>A0A2T3ZE30</accession>
<evidence type="ECO:0000313" key="1">
    <source>
        <dbReference type="EMBL" id="PTB43055.1"/>
    </source>
</evidence>
<dbReference type="AlphaFoldDB" id="A0A2T3ZE30"/>
<proteinExistence type="predicted"/>